<comment type="caution">
    <text evidence="2">The sequence shown here is derived from an EMBL/GenBank/DDBJ whole genome shotgun (WGS) entry which is preliminary data.</text>
</comment>
<reference evidence="2" key="2">
    <citation type="submission" date="2021-04" db="EMBL/GenBank/DDBJ databases">
        <authorList>
            <person name="Gilroy R."/>
        </authorList>
    </citation>
    <scope>NUCLEOTIDE SEQUENCE</scope>
    <source>
        <strain evidence="2">5790</strain>
    </source>
</reference>
<feature type="domain" description="Copper amine oxidase-like N-terminal" evidence="1">
    <location>
        <begin position="205"/>
        <end position="264"/>
    </location>
</feature>
<reference evidence="2" key="1">
    <citation type="journal article" date="2021" name="PeerJ">
        <title>Extensive microbial diversity within the chicken gut microbiome revealed by metagenomics and culture.</title>
        <authorList>
            <person name="Gilroy R."/>
            <person name="Ravi A."/>
            <person name="Getino M."/>
            <person name="Pursley I."/>
            <person name="Horton D.L."/>
            <person name="Alikhan N.F."/>
            <person name="Baker D."/>
            <person name="Gharbi K."/>
            <person name="Hall N."/>
            <person name="Watson M."/>
            <person name="Adriaenssens E.M."/>
            <person name="Foster-Nyarko E."/>
            <person name="Jarju S."/>
            <person name="Secka A."/>
            <person name="Antonio M."/>
            <person name="Oren A."/>
            <person name="Chaudhuri R.R."/>
            <person name="La Ragione R."/>
            <person name="Hildebrand F."/>
            <person name="Pallen M.J."/>
        </authorList>
    </citation>
    <scope>NUCLEOTIDE SEQUENCE</scope>
    <source>
        <strain evidence="2">5790</strain>
    </source>
</reference>
<feature type="domain" description="Copper amine oxidase-like N-terminal" evidence="1">
    <location>
        <begin position="115"/>
        <end position="167"/>
    </location>
</feature>
<dbReference type="InterPro" id="IPR036582">
    <property type="entry name" value="Mao_N_sf"/>
</dbReference>
<accession>A0A9D1PRP4</accession>
<dbReference type="SUPFAM" id="SSF55383">
    <property type="entry name" value="Copper amine oxidase, domain N"/>
    <property type="match status" value="2"/>
</dbReference>
<protein>
    <submittedName>
        <fullName evidence="2">Copper amine oxidase N-terminal domain-containing protein</fullName>
    </submittedName>
</protein>
<proteinExistence type="predicted"/>
<dbReference type="InterPro" id="IPR012854">
    <property type="entry name" value="Cu_amine_oxidase-like_N"/>
</dbReference>
<name>A0A9D1PRP4_9FIRM</name>
<organism evidence="2 3">
    <name type="scientific">Candidatus Monoglobus merdigallinarum</name>
    <dbReference type="NCBI Taxonomy" id="2838698"/>
    <lineage>
        <taxon>Bacteria</taxon>
        <taxon>Bacillati</taxon>
        <taxon>Bacillota</taxon>
        <taxon>Clostridia</taxon>
        <taxon>Monoglobales</taxon>
        <taxon>Monoglobaceae</taxon>
        <taxon>Monoglobus</taxon>
    </lineage>
</organism>
<feature type="non-terminal residue" evidence="2">
    <location>
        <position position="1"/>
    </location>
</feature>
<dbReference type="Proteomes" id="UP000824162">
    <property type="component" value="Unassembled WGS sequence"/>
</dbReference>
<evidence type="ECO:0000259" key="1">
    <source>
        <dbReference type="Pfam" id="PF07833"/>
    </source>
</evidence>
<dbReference type="AlphaFoldDB" id="A0A9D1PRP4"/>
<dbReference type="Gene3D" id="3.30.457.10">
    <property type="entry name" value="Copper amine oxidase-like, N-terminal domain"/>
    <property type="match status" value="2"/>
</dbReference>
<dbReference type="EMBL" id="DXIJ01000117">
    <property type="protein sequence ID" value="HIV86278.1"/>
    <property type="molecule type" value="Genomic_DNA"/>
</dbReference>
<evidence type="ECO:0000313" key="2">
    <source>
        <dbReference type="EMBL" id="HIV86278.1"/>
    </source>
</evidence>
<dbReference type="Pfam" id="PF07833">
    <property type="entry name" value="Cu_amine_oxidN1"/>
    <property type="match status" value="2"/>
</dbReference>
<sequence length="268" mass="30254">NGDIKNPIFEYYLCNENNKYEIIYENSTTDVGSYSWSESAQWCKICSIQNDNEEKMRFVTFDGIYKSLCLPAGLQTQTSYVMWATEDYVFIDVDRETYYRIPIDDTFKQNVIVRLNDKILGFSQPPVTESDRTLVPMRFLFEQMGAEVTWDDATQTATATISNSSMTDTAFSKALRTLPPRLGMAEYGLGNQLKGKAFENTGNASNTNTVTFSIDNTTATVNGSTATMDVPARLINDKTMVPLRFLSENLGFDVSWDEETRTAIVTTE</sequence>
<gene>
    <name evidence="2" type="ORF">H9900_05655</name>
</gene>
<evidence type="ECO:0000313" key="3">
    <source>
        <dbReference type="Proteomes" id="UP000824162"/>
    </source>
</evidence>